<evidence type="ECO:0000256" key="6">
    <source>
        <dbReference type="ARBA" id="ARBA00023014"/>
    </source>
</evidence>
<proteinExistence type="inferred from homology"/>
<comment type="catalytic activity">
    <reaction evidence="8">
        <text>6-carboxy-5,6,7,8-tetrahydropterin + H(+) = 7-carboxy-7-carbaguanine + NH4(+)</text>
        <dbReference type="Rhea" id="RHEA:27974"/>
        <dbReference type="ChEBI" id="CHEBI:15378"/>
        <dbReference type="ChEBI" id="CHEBI:28938"/>
        <dbReference type="ChEBI" id="CHEBI:61032"/>
        <dbReference type="ChEBI" id="CHEBI:61036"/>
        <dbReference type="EC" id="4.3.99.3"/>
    </reaction>
</comment>
<feature type="binding site" evidence="8">
    <location>
        <begin position="35"/>
        <end position="37"/>
    </location>
    <ligand>
        <name>S-adenosyl-L-methionine</name>
        <dbReference type="ChEBI" id="CHEBI:59789"/>
    </ligand>
</feature>
<comment type="similarity">
    <text evidence="8">Belongs to the radical SAM superfamily. 7-carboxy-7-deazaguanine synthase family.</text>
</comment>
<dbReference type="GO" id="GO:0008616">
    <property type="term" value="P:tRNA queuosine(34) biosynthetic process"/>
    <property type="evidence" value="ECO:0007669"/>
    <property type="project" value="UniProtKB-UniRule"/>
</dbReference>
<sequence>MLVNEIFYSLQGEGLNMGRASIFIRLSKCNLSCSFCDTEFESGVEMTLEEVRDRIAQWPGKRIIWTGGEPTLQLTEEIVAYFKALGYHQSIETNGTRRPPRGLDYITCSPKKEAMCLLSRNFPDGVNEFRFPIGKDIDLPPNISDLPPAEAYLLSPIFVGETQGDVDSSAVELCVDYILKHPEWRLSIQMHKLIHIP</sequence>
<dbReference type="GO" id="GO:0051539">
    <property type="term" value="F:4 iron, 4 sulfur cluster binding"/>
    <property type="evidence" value="ECO:0007669"/>
    <property type="project" value="UniProtKB-UniRule"/>
</dbReference>
<evidence type="ECO:0000256" key="7">
    <source>
        <dbReference type="ARBA" id="ARBA00023239"/>
    </source>
</evidence>
<reference evidence="10 11" key="1">
    <citation type="submission" date="2012-05" db="EMBL/GenBank/DDBJ databases">
        <authorList>
            <person name="Weinstock G."/>
            <person name="Sodergren E."/>
            <person name="Lobos E.A."/>
            <person name="Fulton L."/>
            <person name="Fulton R."/>
            <person name="Courtney L."/>
            <person name="Fronick C."/>
            <person name="O'Laughlin M."/>
            <person name="Godfrey J."/>
            <person name="Wilson R.M."/>
            <person name="Miner T."/>
            <person name="Farmer C."/>
            <person name="Delehaunty K."/>
            <person name="Cordes M."/>
            <person name="Minx P."/>
            <person name="Tomlinson C."/>
            <person name="Chen J."/>
            <person name="Wollam A."/>
            <person name="Pepin K.H."/>
            <person name="Bhonagiri V."/>
            <person name="Zhang X."/>
            <person name="Suruliraj S."/>
            <person name="Warren W."/>
            <person name="Mitreva M."/>
            <person name="Mardis E.R."/>
            <person name="Wilson R.K."/>
        </authorList>
    </citation>
    <scope>NUCLEOTIDE SEQUENCE [LARGE SCALE GENOMIC DNA]</scope>
    <source>
        <strain evidence="10 11">F0037</strain>
    </source>
</reference>
<comment type="function">
    <text evidence="8">Catalyzes the complex heterocyclic radical-mediated conversion of 6-carboxy-5,6,7,8-tetrahydropterin (CPH4) to 7-carboxy-7-deazaguanine (CDG), a step common to the biosynthetic pathways of all 7-deazapurine-containing compounds.</text>
</comment>
<feature type="binding site" evidence="8">
    <location>
        <begin position="10"/>
        <end position="12"/>
    </location>
    <ligand>
        <name>substrate</name>
    </ligand>
</feature>
<comment type="cofactor">
    <cofactor evidence="8">
        <name>S-adenosyl-L-methionine</name>
        <dbReference type="ChEBI" id="CHEBI:59789"/>
    </cofactor>
    <text evidence="8">Binds 1 S-adenosyl-L-methionine per subunit.</text>
</comment>
<dbReference type="HOGENOM" id="CLU_066739_0_1_10"/>
<dbReference type="GO" id="GO:1904047">
    <property type="term" value="F:S-adenosyl-L-methionine binding"/>
    <property type="evidence" value="ECO:0007669"/>
    <property type="project" value="UniProtKB-UniRule"/>
</dbReference>
<evidence type="ECO:0000256" key="5">
    <source>
        <dbReference type="ARBA" id="ARBA00023004"/>
    </source>
</evidence>
<dbReference type="InterPro" id="IPR058240">
    <property type="entry name" value="rSAM_sf"/>
</dbReference>
<comment type="pathway">
    <text evidence="8">Purine metabolism; 7-cyano-7-deazaguanine biosynthesis.</text>
</comment>
<feature type="binding site" evidence="8">
    <location>
        <position position="38"/>
    </location>
    <ligand>
        <name>Mg(2+)</name>
        <dbReference type="ChEBI" id="CHEBI:18420"/>
    </ligand>
</feature>
<keyword evidence="1 8" id="KW-0004">4Fe-4S</keyword>
<feature type="binding site" evidence="8">
    <location>
        <position position="197"/>
    </location>
    <ligand>
        <name>substrate</name>
    </ligand>
</feature>
<dbReference type="PIRSF" id="PIRSF000370">
    <property type="entry name" value="QueE"/>
    <property type="match status" value="1"/>
</dbReference>
<feature type="binding site" evidence="8">
    <location>
        <position position="29"/>
    </location>
    <ligand>
        <name>[4Fe-4S] cluster</name>
        <dbReference type="ChEBI" id="CHEBI:49883"/>
        <note>4Fe-4S-S-AdoMet</note>
    </ligand>
</feature>
<name>L1NET0_9PORP</name>
<dbReference type="GO" id="GO:0000287">
    <property type="term" value="F:magnesium ion binding"/>
    <property type="evidence" value="ECO:0007669"/>
    <property type="project" value="UniProtKB-UniRule"/>
</dbReference>
<feature type="binding site" evidence="8">
    <location>
        <position position="36"/>
    </location>
    <ligand>
        <name>[4Fe-4S] cluster</name>
        <dbReference type="ChEBI" id="CHEBI:49883"/>
        <note>4Fe-4S-S-AdoMet</note>
    </ligand>
</feature>
<dbReference type="InterPro" id="IPR013785">
    <property type="entry name" value="Aldolase_TIM"/>
</dbReference>
<feature type="binding site" evidence="8">
    <location>
        <position position="66"/>
    </location>
    <ligand>
        <name>substrate</name>
    </ligand>
</feature>
<dbReference type="SUPFAM" id="SSF102114">
    <property type="entry name" value="Radical SAM enzymes"/>
    <property type="match status" value="1"/>
</dbReference>
<dbReference type="InterPro" id="IPR007197">
    <property type="entry name" value="rSAM"/>
</dbReference>
<dbReference type="PATRIC" id="fig|1127696.3.peg.704"/>
<keyword evidence="6 8" id="KW-0411">Iron-sulfur</keyword>
<dbReference type="GO" id="GO:0016840">
    <property type="term" value="F:carbon-nitrogen lyase activity"/>
    <property type="evidence" value="ECO:0007669"/>
    <property type="project" value="UniProtKB-UniRule"/>
</dbReference>
<comment type="cofactor">
    <cofactor evidence="8">
        <name>[4Fe-4S] cluster</name>
        <dbReference type="ChEBI" id="CHEBI:49883"/>
    </cofactor>
    <text evidence="8">Binds 1 [4Fe-4S] cluster. The cluster is coordinated with 3 cysteines and an exchangeable S-adenosyl-L-methionine.</text>
</comment>
<keyword evidence="5 8" id="KW-0408">Iron</keyword>
<protein>
    <recommendedName>
        <fullName evidence="8">7-carboxy-7-deazaguanine synthase</fullName>
        <shortName evidence="8">CDG synthase</shortName>
        <ecNumber evidence="8">4.3.99.3</ecNumber>
    </recommendedName>
    <alternativeName>
        <fullName evidence="8">Queuosine biosynthesis protein QueE</fullName>
    </alternativeName>
</protein>
<evidence type="ECO:0000256" key="3">
    <source>
        <dbReference type="ARBA" id="ARBA00022723"/>
    </source>
</evidence>
<dbReference type="Pfam" id="PF04055">
    <property type="entry name" value="Radical_SAM"/>
    <property type="match status" value="1"/>
</dbReference>
<organism evidence="10 11">
    <name type="scientific">Porphyromonas catoniae F0037</name>
    <dbReference type="NCBI Taxonomy" id="1127696"/>
    <lineage>
        <taxon>Bacteria</taxon>
        <taxon>Pseudomonadati</taxon>
        <taxon>Bacteroidota</taxon>
        <taxon>Bacteroidia</taxon>
        <taxon>Bacteroidales</taxon>
        <taxon>Porphyromonadaceae</taxon>
        <taxon>Porphyromonas</taxon>
    </lineage>
</organism>
<feature type="binding site" evidence="8">
    <location>
        <position position="25"/>
    </location>
    <ligand>
        <name>substrate</name>
    </ligand>
</feature>
<keyword evidence="4 8" id="KW-0460">Magnesium</keyword>
<evidence type="ECO:0000256" key="1">
    <source>
        <dbReference type="ARBA" id="ARBA00022485"/>
    </source>
</evidence>
<comment type="cofactor">
    <cofactor evidence="8">
        <name>Mg(2+)</name>
        <dbReference type="ChEBI" id="CHEBI:18420"/>
    </cofactor>
</comment>
<dbReference type="PANTHER" id="PTHR42836">
    <property type="entry name" value="7-CARBOXY-7-DEAZAGUANINE SYNTHASE"/>
    <property type="match status" value="1"/>
</dbReference>
<dbReference type="PROSITE" id="PS51918">
    <property type="entry name" value="RADICAL_SAM"/>
    <property type="match status" value="1"/>
</dbReference>
<dbReference type="PANTHER" id="PTHR42836:SF1">
    <property type="entry name" value="7-CARBOXY-7-DEAZAGUANINE SYNTHASE"/>
    <property type="match status" value="1"/>
</dbReference>
<comment type="caution">
    <text evidence="10">The sequence shown here is derived from an EMBL/GenBank/DDBJ whole genome shotgun (WGS) entry which is preliminary data.</text>
</comment>
<feature type="binding site" evidence="8">
    <location>
        <begin position="109"/>
        <end position="111"/>
    </location>
    <ligand>
        <name>S-adenosyl-L-methionine</name>
        <dbReference type="ChEBI" id="CHEBI:59789"/>
    </ligand>
</feature>
<dbReference type="InterPro" id="IPR024924">
    <property type="entry name" value="7-CO-7-deazaguanine_synth-like"/>
</dbReference>
<comment type="subunit">
    <text evidence="8">Homodimer.</text>
</comment>
<dbReference type="AlphaFoldDB" id="L1NET0"/>
<gene>
    <name evidence="8" type="primary">queE</name>
    <name evidence="10" type="ORF">HMPREF9134_00787</name>
</gene>
<evidence type="ECO:0000256" key="8">
    <source>
        <dbReference type="HAMAP-Rule" id="MF_00917"/>
    </source>
</evidence>
<feature type="binding site" evidence="8">
    <location>
        <position position="33"/>
    </location>
    <ligand>
        <name>[4Fe-4S] cluster</name>
        <dbReference type="ChEBI" id="CHEBI:49883"/>
        <note>4Fe-4S-S-AdoMet</note>
    </ligand>
</feature>
<keyword evidence="8" id="KW-0671">Queuosine biosynthesis</keyword>
<dbReference type="EC" id="4.3.99.3" evidence="8"/>
<dbReference type="UniPathway" id="UPA00391"/>
<keyword evidence="2 8" id="KW-0949">S-adenosyl-L-methionine</keyword>
<accession>L1NET0</accession>
<dbReference type="Proteomes" id="UP000010408">
    <property type="component" value="Unassembled WGS sequence"/>
</dbReference>
<dbReference type="STRING" id="1127696.HMPREF9134_00787"/>
<dbReference type="RefSeq" id="WP_005469037.1">
    <property type="nucleotide sequence ID" value="NZ_KB291045.1"/>
</dbReference>
<feature type="binding site" evidence="8">
    <location>
        <position position="68"/>
    </location>
    <ligand>
        <name>S-adenosyl-L-methionine</name>
        <dbReference type="ChEBI" id="CHEBI:59789"/>
    </ligand>
</feature>
<dbReference type="eggNOG" id="COG0602">
    <property type="taxonomic scope" value="Bacteria"/>
</dbReference>
<evidence type="ECO:0000313" key="11">
    <source>
        <dbReference type="Proteomes" id="UP000010408"/>
    </source>
</evidence>
<dbReference type="Gene3D" id="3.20.20.70">
    <property type="entry name" value="Aldolase class I"/>
    <property type="match status" value="1"/>
</dbReference>
<evidence type="ECO:0000256" key="4">
    <source>
        <dbReference type="ARBA" id="ARBA00022842"/>
    </source>
</evidence>
<dbReference type="SFLD" id="SFLDS00029">
    <property type="entry name" value="Radical_SAM"/>
    <property type="match status" value="1"/>
</dbReference>
<evidence type="ECO:0000256" key="2">
    <source>
        <dbReference type="ARBA" id="ARBA00022691"/>
    </source>
</evidence>
<comment type="caution">
    <text evidence="8">Lacks conserved residue(s) required for the propagation of feature annotation.</text>
</comment>
<dbReference type="HAMAP" id="MF_00917">
    <property type="entry name" value="QueE"/>
    <property type="match status" value="1"/>
</dbReference>
<evidence type="ECO:0000259" key="9">
    <source>
        <dbReference type="PROSITE" id="PS51918"/>
    </source>
</evidence>
<keyword evidence="7 8" id="KW-0456">Lyase</keyword>
<keyword evidence="3 8" id="KW-0479">Metal-binding</keyword>
<feature type="domain" description="Radical SAM core" evidence="9">
    <location>
        <begin position="16"/>
        <end position="197"/>
    </location>
</feature>
<evidence type="ECO:0000313" key="10">
    <source>
        <dbReference type="EMBL" id="EKY01727.1"/>
    </source>
</evidence>
<dbReference type="EMBL" id="AMEQ01000024">
    <property type="protein sequence ID" value="EKY01727.1"/>
    <property type="molecule type" value="Genomic_DNA"/>
</dbReference>